<dbReference type="InterPro" id="IPR011008">
    <property type="entry name" value="Dimeric_a/b-barrel"/>
</dbReference>
<dbReference type="InterPro" id="IPR007138">
    <property type="entry name" value="ABM_dom"/>
</dbReference>
<dbReference type="AlphaFoldDB" id="A0A2T5I4R1"/>
<dbReference type="Proteomes" id="UP000244128">
    <property type="component" value="Unassembled WGS sequence"/>
</dbReference>
<comment type="caution">
    <text evidence="2">The sequence shown here is derived from an EMBL/GenBank/DDBJ whole genome shotgun (WGS) entry which is preliminary data.</text>
</comment>
<dbReference type="GO" id="GO:0004497">
    <property type="term" value="F:monooxygenase activity"/>
    <property type="evidence" value="ECO:0007669"/>
    <property type="project" value="UniProtKB-KW"/>
</dbReference>
<feature type="domain" description="ABM" evidence="1">
    <location>
        <begin position="6"/>
        <end position="97"/>
    </location>
</feature>
<dbReference type="InterPro" id="IPR050744">
    <property type="entry name" value="AI-2_Isomerase_LsrG"/>
</dbReference>
<proteinExistence type="predicted"/>
<accession>A0A2T5I4R1</accession>
<dbReference type="PROSITE" id="PS51725">
    <property type="entry name" value="ABM"/>
    <property type="match status" value="1"/>
</dbReference>
<protein>
    <submittedName>
        <fullName evidence="2">Quinol monooxygenase YgiN</fullName>
    </submittedName>
</protein>
<evidence type="ECO:0000259" key="1">
    <source>
        <dbReference type="PROSITE" id="PS51725"/>
    </source>
</evidence>
<evidence type="ECO:0000313" key="3">
    <source>
        <dbReference type="Proteomes" id="UP000244128"/>
    </source>
</evidence>
<keyword evidence="2" id="KW-0560">Oxidoreductase</keyword>
<dbReference type="SUPFAM" id="SSF54909">
    <property type="entry name" value="Dimeric alpha+beta barrel"/>
    <property type="match status" value="1"/>
</dbReference>
<gene>
    <name evidence="2" type="ORF">C8R26_101123</name>
</gene>
<reference evidence="2 3" key="1">
    <citation type="submission" date="2018-04" db="EMBL/GenBank/DDBJ databases">
        <title>Active sludge and wastewater microbial communities from Klosterneuburg, Austria.</title>
        <authorList>
            <person name="Wagner M."/>
        </authorList>
    </citation>
    <scope>NUCLEOTIDE SEQUENCE [LARGE SCALE GENOMIC DNA]</scope>
    <source>
        <strain evidence="2 3">Nm49</strain>
    </source>
</reference>
<dbReference type="Pfam" id="PF03992">
    <property type="entry name" value="ABM"/>
    <property type="match status" value="1"/>
</dbReference>
<dbReference type="EMBL" id="QAOI01000001">
    <property type="protein sequence ID" value="PTQ78807.1"/>
    <property type="molecule type" value="Genomic_DNA"/>
</dbReference>
<evidence type="ECO:0000313" key="2">
    <source>
        <dbReference type="EMBL" id="PTQ78807.1"/>
    </source>
</evidence>
<organism evidence="2 3">
    <name type="scientific">Nitrosomonas oligotropha</name>
    <dbReference type="NCBI Taxonomy" id="42354"/>
    <lineage>
        <taxon>Bacteria</taxon>
        <taxon>Pseudomonadati</taxon>
        <taxon>Pseudomonadota</taxon>
        <taxon>Betaproteobacteria</taxon>
        <taxon>Nitrosomonadales</taxon>
        <taxon>Nitrosomonadaceae</taxon>
        <taxon>Nitrosomonas</taxon>
    </lineage>
</organism>
<dbReference type="RefSeq" id="WP_107801737.1">
    <property type="nucleotide sequence ID" value="NZ_QAOI01000001.1"/>
</dbReference>
<dbReference type="Gene3D" id="3.30.70.100">
    <property type="match status" value="1"/>
</dbReference>
<name>A0A2T5I4R1_9PROT</name>
<dbReference type="PANTHER" id="PTHR33336:SF3">
    <property type="entry name" value="ABM DOMAIN-CONTAINING PROTEIN"/>
    <property type="match status" value="1"/>
</dbReference>
<keyword evidence="2" id="KW-0503">Monooxygenase</keyword>
<sequence length="99" mass="10975">MSKQTIKVVAHVIARTDKIPEVQTILRGIVAPTRQEAGCLSYQLFSNNSHPVEFLVIEEWTDENAIAAHFATPHIQQALAEIAPLLTQAPDIQKYTLLA</sequence>
<dbReference type="PANTHER" id="PTHR33336">
    <property type="entry name" value="QUINOL MONOOXYGENASE YGIN-RELATED"/>
    <property type="match status" value="1"/>
</dbReference>